<sequence>MSTTDSETSAAVVSLYQSWAGGASLCGTSPSHTKYSRTSADRDSTTEELGCFTITTTTITVDSACLESNNSVWYDTIQGDDEITLQGLDDEVIEDTVEETCLLQALKKRLSSELDIPQIPLLKRRRRPVCHFINYLGKRNTEQDPEKAPPPPPIVVEDPCQWHVGLGLDEVDALFPMMLDDSESDDDGDEDSVLNNLLGTSAIVGGKNVFAGKCR</sequence>
<gene>
    <name evidence="1" type="ORF">ACOF00016_LOCUS12103</name>
</gene>
<reference evidence="1" key="1">
    <citation type="submission" date="2021-01" db="EMBL/GenBank/DDBJ databases">
        <authorList>
            <person name="Corre E."/>
            <person name="Pelletier E."/>
            <person name="Niang G."/>
            <person name="Scheremetjew M."/>
            <person name="Finn R."/>
            <person name="Kale V."/>
            <person name="Holt S."/>
            <person name="Cochrane G."/>
            <person name="Meng A."/>
            <person name="Brown T."/>
            <person name="Cohen L."/>
        </authorList>
    </citation>
    <scope>NUCLEOTIDE SEQUENCE</scope>
    <source>
        <strain evidence="1">CCMP127</strain>
    </source>
</reference>
<organism evidence="1">
    <name type="scientific">Amphora coffeiformis</name>
    <dbReference type="NCBI Taxonomy" id="265554"/>
    <lineage>
        <taxon>Eukaryota</taxon>
        <taxon>Sar</taxon>
        <taxon>Stramenopiles</taxon>
        <taxon>Ochrophyta</taxon>
        <taxon>Bacillariophyta</taxon>
        <taxon>Bacillariophyceae</taxon>
        <taxon>Bacillariophycidae</taxon>
        <taxon>Thalassiophysales</taxon>
        <taxon>Catenulaceae</taxon>
        <taxon>Amphora</taxon>
    </lineage>
</organism>
<dbReference type="EMBL" id="HBIM01015321">
    <property type="protein sequence ID" value="CAE0414930.1"/>
    <property type="molecule type" value="Transcribed_RNA"/>
</dbReference>
<accession>A0A7S3LCG8</accession>
<evidence type="ECO:0000313" key="1">
    <source>
        <dbReference type="EMBL" id="CAE0414930.1"/>
    </source>
</evidence>
<proteinExistence type="predicted"/>
<protein>
    <submittedName>
        <fullName evidence="1">Uncharacterized protein</fullName>
    </submittedName>
</protein>
<name>A0A7S3LCG8_9STRA</name>
<dbReference type="AlphaFoldDB" id="A0A7S3LCG8"/>